<evidence type="ECO:0000313" key="10">
    <source>
        <dbReference type="Proteomes" id="UP001596028"/>
    </source>
</evidence>
<accession>A0ABV9F458</accession>
<keyword evidence="4 7" id="KW-0812">Transmembrane</keyword>
<evidence type="ECO:0000256" key="3">
    <source>
        <dbReference type="ARBA" id="ARBA00022475"/>
    </source>
</evidence>
<evidence type="ECO:0000256" key="4">
    <source>
        <dbReference type="ARBA" id="ARBA00022692"/>
    </source>
</evidence>
<dbReference type="EMBL" id="JBHSEP010000001">
    <property type="protein sequence ID" value="MFC4596777.1"/>
    <property type="molecule type" value="Genomic_DNA"/>
</dbReference>
<keyword evidence="6 7" id="KW-0472">Membrane</keyword>
<feature type="transmembrane region" description="Helical" evidence="7">
    <location>
        <begin position="127"/>
        <end position="147"/>
    </location>
</feature>
<comment type="subcellular location">
    <subcellularLocation>
        <location evidence="1 7">Cell membrane</location>
        <topology evidence="1 7">Multi-pass membrane protein</topology>
    </subcellularLocation>
</comment>
<evidence type="ECO:0000313" key="9">
    <source>
        <dbReference type="EMBL" id="MFC4596777.1"/>
    </source>
</evidence>
<dbReference type="PANTHER" id="PTHR30193">
    <property type="entry name" value="ABC TRANSPORTER PERMEASE PROTEIN"/>
    <property type="match status" value="1"/>
</dbReference>
<dbReference type="PANTHER" id="PTHR30193:SF41">
    <property type="entry name" value="DIACETYLCHITOBIOSE UPTAKE SYSTEM PERMEASE PROTEIN NGCF"/>
    <property type="match status" value="1"/>
</dbReference>
<feature type="domain" description="ABC transmembrane type-1" evidence="8">
    <location>
        <begin position="90"/>
        <end position="301"/>
    </location>
</feature>
<dbReference type="SUPFAM" id="SSF161098">
    <property type="entry name" value="MetI-like"/>
    <property type="match status" value="1"/>
</dbReference>
<evidence type="ECO:0000256" key="2">
    <source>
        <dbReference type="ARBA" id="ARBA00022448"/>
    </source>
</evidence>
<feature type="transmembrane region" description="Helical" evidence="7">
    <location>
        <begin position="174"/>
        <end position="198"/>
    </location>
</feature>
<dbReference type="RefSeq" id="WP_378091256.1">
    <property type="nucleotide sequence ID" value="NZ_JBHSEP010000001.1"/>
</dbReference>
<dbReference type="InterPro" id="IPR000515">
    <property type="entry name" value="MetI-like"/>
</dbReference>
<evidence type="ECO:0000256" key="5">
    <source>
        <dbReference type="ARBA" id="ARBA00022989"/>
    </source>
</evidence>
<dbReference type="Pfam" id="PF00528">
    <property type="entry name" value="BPD_transp_1"/>
    <property type="match status" value="1"/>
</dbReference>
<proteinExistence type="inferred from homology"/>
<dbReference type="CDD" id="cd06261">
    <property type="entry name" value="TM_PBP2"/>
    <property type="match status" value="1"/>
</dbReference>
<dbReference type="Gene3D" id="1.10.3720.10">
    <property type="entry name" value="MetI-like"/>
    <property type="match status" value="1"/>
</dbReference>
<evidence type="ECO:0000256" key="6">
    <source>
        <dbReference type="ARBA" id="ARBA00023136"/>
    </source>
</evidence>
<evidence type="ECO:0000259" key="8">
    <source>
        <dbReference type="PROSITE" id="PS50928"/>
    </source>
</evidence>
<gene>
    <name evidence="9" type="ORF">ACFO3S_00880</name>
</gene>
<organism evidence="9 10">
    <name type="scientific">Cohnella hongkongensis</name>
    <dbReference type="NCBI Taxonomy" id="178337"/>
    <lineage>
        <taxon>Bacteria</taxon>
        <taxon>Bacillati</taxon>
        <taxon>Bacillota</taxon>
        <taxon>Bacilli</taxon>
        <taxon>Bacillales</taxon>
        <taxon>Paenibacillaceae</taxon>
        <taxon>Cohnella</taxon>
    </lineage>
</organism>
<comment type="caution">
    <text evidence="9">The sequence shown here is derived from an EMBL/GenBank/DDBJ whole genome shotgun (WGS) entry which is preliminary data.</text>
</comment>
<feature type="transmembrane region" description="Helical" evidence="7">
    <location>
        <begin position="280"/>
        <end position="300"/>
    </location>
</feature>
<keyword evidence="10" id="KW-1185">Reference proteome</keyword>
<comment type="similarity">
    <text evidence="7">Belongs to the binding-protein-dependent transport system permease family.</text>
</comment>
<keyword evidence="2 7" id="KW-0813">Transport</keyword>
<dbReference type="Proteomes" id="UP001596028">
    <property type="component" value="Unassembled WGS sequence"/>
</dbReference>
<feature type="transmembrane region" description="Helical" evidence="7">
    <location>
        <begin position="94"/>
        <end position="115"/>
    </location>
</feature>
<dbReference type="InterPro" id="IPR051393">
    <property type="entry name" value="ABC_transporter_permease"/>
</dbReference>
<dbReference type="PROSITE" id="PS50928">
    <property type="entry name" value="ABC_TM1"/>
    <property type="match status" value="1"/>
</dbReference>
<evidence type="ECO:0000256" key="7">
    <source>
        <dbReference type="RuleBase" id="RU363032"/>
    </source>
</evidence>
<sequence length="310" mass="34832">MRSAMQPQATASMRPTNANKRGLFRTLRKHFWGYFFILPAAVLFILFLWTPIVKGFVYSFYHVDFVHGDKFVGWDNYRTVFNDNSVGIAIRNTLYYMGLALVIGFWVPIVFAVAISELRRFQGISRIAAYLPNVIPVVVLYGLWRWLYDPVGPINAMLKGLGLDPIMFMADSKWAMAALVIMETWQQFGSALLIYLAAVVSIPKDWYEAAEIDGAGVMARIRHITLPSIRNLILLLLVMQLIATSQGFQSQLAMLDGGPINSTLTYGLVIVKYAFSRLDYGVASAMGVLMFFVLAVLAVLQFRMTNRGGD</sequence>
<feature type="transmembrane region" description="Helical" evidence="7">
    <location>
        <begin position="228"/>
        <end position="248"/>
    </location>
</feature>
<evidence type="ECO:0000256" key="1">
    <source>
        <dbReference type="ARBA" id="ARBA00004651"/>
    </source>
</evidence>
<name>A0ABV9F458_9BACL</name>
<keyword evidence="5 7" id="KW-1133">Transmembrane helix</keyword>
<dbReference type="InterPro" id="IPR035906">
    <property type="entry name" value="MetI-like_sf"/>
</dbReference>
<feature type="transmembrane region" description="Helical" evidence="7">
    <location>
        <begin position="31"/>
        <end position="52"/>
    </location>
</feature>
<reference evidence="10" key="1">
    <citation type="journal article" date="2019" name="Int. J. Syst. Evol. Microbiol.">
        <title>The Global Catalogue of Microorganisms (GCM) 10K type strain sequencing project: providing services to taxonomists for standard genome sequencing and annotation.</title>
        <authorList>
            <consortium name="The Broad Institute Genomics Platform"/>
            <consortium name="The Broad Institute Genome Sequencing Center for Infectious Disease"/>
            <person name="Wu L."/>
            <person name="Ma J."/>
        </authorList>
    </citation>
    <scope>NUCLEOTIDE SEQUENCE [LARGE SCALE GENOMIC DNA]</scope>
    <source>
        <strain evidence="10">CCUG 49571</strain>
    </source>
</reference>
<protein>
    <submittedName>
        <fullName evidence="9">Carbohydrate ABC transporter permease</fullName>
    </submittedName>
</protein>
<keyword evidence="3" id="KW-1003">Cell membrane</keyword>